<organism evidence="1 2">
    <name type="scientific">Rubricoccus marinus</name>
    <dbReference type="NCBI Taxonomy" id="716817"/>
    <lineage>
        <taxon>Bacteria</taxon>
        <taxon>Pseudomonadati</taxon>
        <taxon>Rhodothermota</taxon>
        <taxon>Rhodothermia</taxon>
        <taxon>Rhodothermales</taxon>
        <taxon>Rubricoccaceae</taxon>
        <taxon>Rubricoccus</taxon>
    </lineage>
</organism>
<gene>
    <name evidence="1" type="ORF">BSZ36_13835</name>
</gene>
<protein>
    <submittedName>
        <fullName evidence="1">Uncharacterized protein</fullName>
    </submittedName>
</protein>
<name>A0A259U2A8_9BACT</name>
<dbReference type="Proteomes" id="UP000216446">
    <property type="component" value="Unassembled WGS sequence"/>
</dbReference>
<evidence type="ECO:0000313" key="1">
    <source>
        <dbReference type="EMBL" id="OZC03968.1"/>
    </source>
</evidence>
<comment type="caution">
    <text evidence="1">The sequence shown here is derived from an EMBL/GenBank/DDBJ whole genome shotgun (WGS) entry which is preliminary data.</text>
</comment>
<dbReference type="AlphaFoldDB" id="A0A259U2A8"/>
<evidence type="ECO:0000313" key="2">
    <source>
        <dbReference type="Proteomes" id="UP000216446"/>
    </source>
</evidence>
<reference evidence="1 2" key="1">
    <citation type="submission" date="2016-11" db="EMBL/GenBank/DDBJ databases">
        <title>Study of marine rhodopsin-containing bacteria.</title>
        <authorList>
            <person name="Yoshizawa S."/>
            <person name="Kumagai Y."/>
            <person name="Kogure K."/>
        </authorList>
    </citation>
    <scope>NUCLEOTIDE SEQUENCE [LARGE SCALE GENOMIC DNA]</scope>
    <source>
        <strain evidence="1 2">SG-29</strain>
    </source>
</reference>
<sequence>MKTSTPAESLENYLAAWNATDADDCSARLLAGCAPDVVLLDPNAERPLNGWAAVASHIAYFRERHGHRMEPTGHIDAHHGVCRLPWRLADGDDVHSTGVLIADAAGDGRLQRILHFVDAPAPTPSAN</sequence>
<keyword evidence="2" id="KW-1185">Reference proteome</keyword>
<proteinExistence type="predicted"/>
<accession>A0A259U2A8</accession>
<dbReference type="EMBL" id="MQWB01000001">
    <property type="protein sequence ID" value="OZC03968.1"/>
    <property type="molecule type" value="Genomic_DNA"/>
</dbReference>
<dbReference type="RefSeq" id="WP_094549928.1">
    <property type="nucleotide sequence ID" value="NZ_MQWB01000001.1"/>
</dbReference>
<dbReference type="SUPFAM" id="SSF54427">
    <property type="entry name" value="NTF2-like"/>
    <property type="match status" value="1"/>
</dbReference>
<dbReference type="InParanoid" id="A0A259U2A8"/>
<dbReference type="Gene3D" id="3.10.450.50">
    <property type="match status" value="1"/>
</dbReference>
<dbReference type="OrthoDB" id="582606at2"/>
<dbReference type="InterPro" id="IPR032710">
    <property type="entry name" value="NTF2-like_dom_sf"/>
</dbReference>